<dbReference type="InterPro" id="IPR013785">
    <property type="entry name" value="Aldolase_TIM"/>
</dbReference>
<evidence type="ECO:0000256" key="7">
    <source>
        <dbReference type="PIRSR" id="PIRSR000138-2"/>
    </source>
</evidence>
<keyword evidence="3 7" id="KW-0288">FMN</keyword>
<accession>A0A1C3K2D5</accession>
<dbReference type="InterPro" id="IPR012133">
    <property type="entry name" value="Alpha-hydoxy_acid_DH_FMN"/>
</dbReference>
<feature type="binding site" evidence="7">
    <location>
        <position position="282"/>
    </location>
    <ligand>
        <name>glyoxylate</name>
        <dbReference type="ChEBI" id="CHEBI:36655"/>
    </ligand>
</feature>
<evidence type="ECO:0000313" key="9">
    <source>
        <dbReference type="EMBL" id="SBT25663.1"/>
    </source>
</evidence>
<evidence type="ECO:0000256" key="6">
    <source>
        <dbReference type="PIRSR" id="PIRSR000138-1"/>
    </source>
</evidence>
<feature type="binding site" evidence="7">
    <location>
        <begin position="336"/>
        <end position="337"/>
    </location>
    <ligand>
        <name>FMN</name>
        <dbReference type="ChEBI" id="CHEBI:58210"/>
    </ligand>
</feature>
<dbReference type="SUPFAM" id="SSF51395">
    <property type="entry name" value="FMN-linked oxidoreductases"/>
    <property type="match status" value="1"/>
</dbReference>
<feature type="active site" description="Proton acceptor" evidence="6">
    <location>
        <position position="282"/>
    </location>
</feature>
<dbReference type="PANTHER" id="PTHR10578:SF107">
    <property type="entry name" value="2-HYDROXYACID OXIDASE 1"/>
    <property type="match status" value="1"/>
</dbReference>
<sequence>MTRTLAACLSLDDFEAAARRHLPAPLFGFVAGGAETGTSADANRRAFARHALVPRVLRDVSSRRTGVTLFGHSHALPFGIAPMGISALTAYLGDVVQARAAAALGMPMILSGSSLIRMETVIAHHPQAWFQAYVPGDAVRIEALLDRVGQAGFGTLVVTADVPISGNRENNVRCGFSTPLRPSWQLAWQGAMHPHWLCGTALRTLARHGMPHFENALATRGAPILSRRAVREFDGRDNLGWTHLALIRRRWPGKLVVKGILHADDARLAREAGADGVIVSNHGGRQLDHAPAALDRLPGIVQAVGADLAVMVDGGFRRGTDVLKAYALGARMVFLGRPFNYAASVAGEAGVRHAATLLAQEVARDMALLGIAQLDELDPSWLAPA</sequence>
<dbReference type="PROSITE" id="PS51349">
    <property type="entry name" value="FMN_HYDROXY_ACID_DH_2"/>
    <property type="match status" value="1"/>
</dbReference>
<keyword evidence="2 7" id="KW-0285">Flavoprotein</keyword>
<feature type="binding site" evidence="7">
    <location>
        <position position="159"/>
    </location>
    <ligand>
        <name>FMN</name>
        <dbReference type="ChEBI" id="CHEBI:58210"/>
    </ligand>
</feature>
<feature type="binding site" evidence="7">
    <location>
        <position position="285"/>
    </location>
    <ligand>
        <name>glyoxylate</name>
        <dbReference type="ChEBI" id="CHEBI:36655"/>
    </ligand>
</feature>
<keyword evidence="4 9" id="KW-0560">Oxidoreductase</keyword>
<dbReference type="PANTHER" id="PTHR10578">
    <property type="entry name" value="S -2-HYDROXY-ACID OXIDASE-RELATED"/>
    <property type="match status" value="1"/>
</dbReference>
<evidence type="ECO:0000256" key="5">
    <source>
        <dbReference type="ARBA" id="ARBA00024042"/>
    </source>
</evidence>
<dbReference type="AlphaFoldDB" id="A0A1C3K2D5"/>
<feature type="binding site" evidence="7">
    <location>
        <position position="168"/>
    </location>
    <ligand>
        <name>glyoxylate</name>
        <dbReference type="ChEBI" id="CHEBI:36655"/>
    </ligand>
</feature>
<protein>
    <submittedName>
        <fullName evidence="9">L-lactate dehydrogenase</fullName>
        <ecNumber evidence="9">1.1.2.3</ecNumber>
    </submittedName>
</protein>
<feature type="binding site" evidence="7">
    <location>
        <position position="131"/>
    </location>
    <ligand>
        <name>FMN</name>
        <dbReference type="ChEBI" id="CHEBI:58210"/>
    </ligand>
</feature>
<proteinExistence type="inferred from homology"/>
<name>A0A1C3K2D5_9BURK</name>
<feature type="binding site" evidence="7">
    <location>
        <begin position="82"/>
        <end position="84"/>
    </location>
    <ligand>
        <name>FMN</name>
        <dbReference type="ChEBI" id="CHEBI:58210"/>
    </ligand>
</feature>
<feature type="binding site" evidence="7">
    <location>
        <position position="258"/>
    </location>
    <ligand>
        <name>FMN</name>
        <dbReference type="ChEBI" id="CHEBI:58210"/>
    </ligand>
</feature>
<feature type="binding site" evidence="7">
    <location>
        <position position="133"/>
    </location>
    <ligand>
        <name>glyoxylate</name>
        <dbReference type="ChEBI" id="CHEBI:36655"/>
    </ligand>
</feature>
<reference evidence="9" key="1">
    <citation type="submission" date="2016-06" db="EMBL/GenBank/DDBJ databases">
        <authorList>
            <person name="Kjaerup R.B."/>
            <person name="Dalgaard T.S."/>
            <person name="Juul-Madsen H.R."/>
        </authorList>
    </citation>
    <scope>NUCLEOTIDE SEQUENCE [LARGE SCALE GENOMIC DNA]</scope>
    <source>
        <strain evidence="9">Orrdi1</strain>
    </source>
</reference>
<evidence type="ECO:0000256" key="3">
    <source>
        <dbReference type="ARBA" id="ARBA00022643"/>
    </source>
</evidence>
<feature type="domain" description="FMN hydroxy acid dehydrogenase" evidence="8">
    <location>
        <begin position="3"/>
        <end position="385"/>
    </location>
</feature>
<evidence type="ECO:0000256" key="1">
    <source>
        <dbReference type="ARBA" id="ARBA00001917"/>
    </source>
</evidence>
<organism evidence="9">
    <name type="scientific">Orrella dioscoreae</name>
    <dbReference type="NCBI Taxonomy" id="1851544"/>
    <lineage>
        <taxon>Bacteria</taxon>
        <taxon>Pseudomonadati</taxon>
        <taxon>Pseudomonadota</taxon>
        <taxon>Betaproteobacteria</taxon>
        <taxon>Burkholderiales</taxon>
        <taxon>Alcaligenaceae</taxon>
        <taxon>Orrella</taxon>
    </lineage>
</organism>
<dbReference type="PROSITE" id="PS00557">
    <property type="entry name" value="FMN_HYDROXY_ACID_DH_1"/>
    <property type="match status" value="1"/>
</dbReference>
<dbReference type="EMBL" id="FLRC01000022">
    <property type="protein sequence ID" value="SBT25663.1"/>
    <property type="molecule type" value="Genomic_DNA"/>
</dbReference>
<dbReference type="Pfam" id="PF01070">
    <property type="entry name" value="FMN_dh"/>
    <property type="match status" value="1"/>
</dbReference>
<dbReference type="GO" id="GO:0010181">
    <property type="term" value="F:FMN binding"/>
    <property type="evidence" value="ECO:0007669"/>
    <property type="project" value="InterPro"/>
</dbReference>
<feature type="binding site" evidence="7">
    <location>
        <position position="280"/>
    </location>
    <ligand>
        <name>FMN</name>
        <dbReference type="ChEBI" id="CHEBI:58210"/>
    </ligand>
</feature>
<gene>
    <name evidence="9" type="ORF">ODI_01290</name>
</gene>
<dbReference type="InterPro" id="IPR008259">
    <property type="entry name" value="FMN_hydac_DH_AS"/>
</dbReference>
<dbReference type="FunFam" id="3.20.20.70:FF:000029">
    <property type="entry name" value="L-lactate dehydrogenase"/>
    <property type="match status" value="1"/>
</dbReference>
<dbReference type="InterPro" id="IPR037396">
    <property type="entry name" value="FMN_HAD"/>
</dbReference>
<dbReference type="EC" id="1.1.2.3" evidence="9"/>
<feature type="binding site" evidence="7">
    <location>
        <begin position="313"/>
        <end position="317"/>
    </location>
    <ligand>
        <name>FMN</name>
        <dbReference type="ChEBI" id="CHEBI:58210"/>
    </ligand>
</feature>
<comment type="similarity">
    <text evidence="5">Belongs to the FMN-dependent alpha-hydroxy acid dehydrogenase family.</text>
</comment>
<feature type="binding site" evidence="7">
    <location>
        <position position="111"/>
    </location>
    <ligand>
        <name>FMN</name>
        <dbReference type="ChEBI" id="CHEBI:58210"/>
    </ligand>
</feature>
<dbReference type="CDD" id="cd02809">
    <property type="entry name" value="alpha_hydroxyacid_oxid_FMN"/>
    <property type="match status" value="1"/>
</dbReference>
<dbReference type="GO" id="GO:0004460">
    <property type="term" value="F:L-lactate dehydrogenase (cytochrome) activity"/>
    <property type="evidence" value="ECO:0007669"/>
    <property type="project" value="UniProtKB-EC"/>
</dbReference>
<dbReference type="STRING" id="1851544.ODI_01290"/>
<evidence type="ECO:0000259" key="8">
    <source>
        <dbReference type="PROSITE" id="PS51349"/>
    </source>
</evidence>
<comment type="cofactor">
    <cofactor evidence="1">
        <name>FMN</name>
        <dbReference type="ChEBI" id="CHEBI:58210"/>
    </cofactor>
</comment>
<dbReference type="InterPro" id="IPR000262">
    <property type="entry name" value="FMN-dep_DH"/>
</dbReference>
<evidence type="ECO:0000256" key="2">
    <source>
        <dbReference type="ARBA" id="ARBA00022630"/>
    </source>
</evidence>
<evidence type="ECO:0000256" key="4">
    <source>
        <dbReference type="ARBA" id="ARBA00023002"/>
    </source>
</evidence>
<dbReference type="Gene3D" id="3.20.20.70">
    <property type="entry name" value="Aldolase class I"/>
    <property type="match status" value="1"/>
</dbReference>
<dbReference type="PIRSF" id="PIRSF000138">
    <property type="entry name" value="Al-hdrx_acd_dh"/>
    <property type="match status" value="1"/>
</dbReference>